<name>A0AAW6Q6C7_9PAST</name>
<proteinExistence type="predicted"/>
<protein>
    <submittedName>
        <fullName evidence="1">Type I restriction enzyme HsdR N-terminal domain-containing protein</fullName>
    </submittedName>
</protein>
<reference evidence="1" key="1">
    <citation type="submission" date="2023-03" db="EMBL/GenBank/DDBJ databases">
        <title>Classification of Bisgaard taxon 6 and taxon 10 as Exercitatus varius gen. nov., spec. nov.</title>
        <authorList>
            <person name="Christensen H."/>
        </authorList>
    </citation>
    <scope>NUCLEOTIDE SEQUENCE</scope>
    <source>
        <strain evidence="1">86116</strain>
    </source>
</reference>
<dbReference type="Gene3D" id="3.90.1570.30">
    <property type="match status" value="1"/>
</dbReference>
<evidence type="ECO:0000313" key="2">
    <source>
        <dbReference type="Proteomes" id="UP001214976"/>
    </source>
</evidence>
<dbReference type="EMBL" id="JARQTW010000002">
    <property type="protein sequence ID" value="MDG2949149.1"/>
    <property type="molecule type" value="Genomic_DNA"/>
</dbReference>
<dbReference type="Proteomes" id="UP001214976">
    <property type="component" value="Unassembled WGS sequence"/>
</dbReference>
<gene>
    <name evidence="1" type="ORF">P7M15_01195</name>
</gene>
<dbReference type="RefSeq" id="WP_317476469.1">
    <property type="nucleotide sequence ID" value="NZ_JARQTW010000002.1"/>
</dbReference>
<evidence type="ECO:0000313" key="1">
    <source>
        <dbReference type="EMBL" id="MDG2949149.1"/>
    </source>
</evidence>
<comment type="caution">
    <text evidence="1">The sequence shown here is derived from an EMBL/GenBank/DDBJ whole genome shotgun (WGS) entry which is preliminary data.</text>
</comment>
<dbReference type="AlphaFoldDB" id="A0AAW6Q6C7"/>
<accession>A0AAW6Q6C7</accession>
<sequence length="570" mass="67709">MLIDNEFDIKTTLLTNKNLRQLTSLEKEELERIQKLDVLEFSEADVREEIINPILKVLGYQKGQYSSLDREKHLRFFNDNKRNQKDKFIDYSATLWKESFWIVEAKKPLNKDNCSFEHFKQALIYAVHPEINAAIIVLCDGIILSVFDREENVESPILSFKITDLLLHIDELRKILCPEHIWYFYKRKILRSIDKSFEIEFNYNRTEEFLSIINNRFKAKKEHIWQNLRNLKLSDKENLEFITWLNNSSSDEIIEGQFYWGQSRYYLSQINMRLINGYLDKEKFKIMYKLFPEEYSVINDNFCANSLAFLLHLSQKVNEVYYCPPWLRKREDNYSSNVPINNVIKELIHHNLTHFKDDSIRHTILLLSSSFLRISKILAVCLPLNQITAKQSYLLQRFYDTDISWQQITSSVDSHLISNYKITALLALAGYVDSLQGKNNREFKVATARQGLIDLWKLEISLLEAIPNYTVLEEELDLGEIWEPSCTVTFDYLAHYTVCLLLHDSKWIKYIIDNYPNELNLLRKMNSWAIDKLDYQYTELSDDEKDNLLSEKLFLGHKDIYLKLKKLYNH</sequence>
<organism evidence="1 2">
    <name type="scientific">Exercitatus varius</name>
    <dbReference type="NCBI Taxonomy" id="67857"/>
    <lineage>
        <taxon>Bacteria</taxon>
        <taxon>Pseudomonadati</taxon>
        <taxon>Pseudomonadota</taxon>
        <taxon>Gammaproteobacteria</taxon>
        <taxon>Pasteurellales</taxon>
        <taxon>Pasteurellaceae</taxon>
        <taxon>Exercitatus</taxon>
    </lineage>
</organism>